<dbReference type="EC" id="3.1.-.-" evidence="1"/>
<proteinExistence type="inferred from homology"/>
<dbReference type="InterPro" id="IPR011067">
    <property type="entry name" value="Plasmid_toxin/cell-grow_inhib"/>
</dbReference>
<name>A0ABZ0IIC6_9BACT</name>
<keyword evidence="3" id="KW-1185">Reference proteome</keyword>
<protein>
    <recommendedName>
        <fullName evidence="1">mRNA interferase</fullName>
        <ecNumber evidence="1">3.1.-.-</ecNumber>
    </recommendedName>
</protein>
<reference evidence="2 3" key="1">
    <citation type="journal article" date="2023" name="Microbiol. Resour. Announc.">
        <title>Complete Genome Sequence of Imperialibacter roseus strain P4T.</title>
        <authorList>
            <person name="Tizabi D.R."/>
            <person name="Bachvaroff T."/>
            <person name="Hill R.T."/>
        </authorList>
    </citation>
    <scope>NUCLEOTIDE SEQUENCE [LARGE SCALE GENOMIC DNA]</scope>
    <source>
        <strain evidence="2 3">P4T</strain>
    </source>
</reference>
<sequence length="114" mass="12750">MKQSEIWLINLDPTVGAEIKKTRPAVIVSDNGLGKLPLKVIVPVTDWKEKYAIAPWMIKMNPDSSNGLLKDSSADCFQVRSVSQERFVRKIGEVDRTTFGKIQKGLSTVLSINY</sequence>
<evidence type="ECO:0000313" key="3">
    <source>
        <dbReference type="Proteomes" id="UP001302349"/>
    </source>
</evidence>
<dbReference type="Pfam" id="PF02452">
    <property type="entry name" value="PemK_toxin"/>
    <property type="match status" value="1"/>
</dbReference>
<accession>A0ABZ0IIC6</accession>
<evidence type="ECO:0000256" key="1">
    <source>
        <dbReference type="PIRNR" id="PIRNR033490"/>
    </source>
</evidence>
<dbReference type="Gene3D" id="2.30.30.110">
    <property type="match status" value="1"/>
</dbReference>
<comment type="similarity">
    <text evidence="1">Belongs to the PemK/MazF family.</text>
</comment>
<dbReference type="SUPFAM" id="SSF50118">
    <property type="entry name" value="Cell growth inhibitor/plasmid maintenance toxic component"/>
    <property type="match status" value="1"/>
</dbReference>
<dbReference type="PIRSF" id="PIRSF033490">
    <property type="entry name" value="MazF"/>
    <property type="match status" value="1"/>
</dbReference>
<keyword evidence="1" id="KW-0255">Endonuclease</keyword>
<dbReference type="GO" id="GO:0016787">
    <property type="term" value="F:hydrolase activity"/>
    <property type="evidence" value="ECO:0007669"/>
    <property type="project" value="UniProtKB-KW"/>
</dbReference>
<keyword evidence="1" id="KW-0540">Nuclease</keyword>
<comment type="function">
    <text evidence="1">Toxic component of a type II toxin-antitoxin (TA) system.</text>
</comment>
<dbReference type="PANTHER" id="PTHR33988:SF1">
    <property type="entry name" value="ENDORIBONUCLEASE MAZF7-RELATED"/>
    <property type="match status" value="1"/>
</dbReference>
<dbReference type="RefSeq" id="WP_317487086.1">
    <property type="nucleotide sequence ID" value="NZ_CP136051.1"/>
</dbReference>
<evidence type="ECO:0000313" key="2">
    <source>
        <dbReference type="EMBL" id="WOK04272.1"/>
    </source>
</evidence>
<dbReference type="EMBL" id="CP136051">
    <property type="protein sequence ID" value="WOK04272.1"/>
    <property type="molecule type" value="Genomic_DNA"/>
</dbReference>
<dbReference type="Proteomes" id="UP001302349">
    <property type="component" value="Chromosome"/>
</dbReference>
<gene>
    <name evidence="2" type="ORF">RT717_14420</name>
</gene>
<dbReference type="InterPro" id="IPR003477">
    <property type="entry name" value="PemK-like"/>
</dbReference>
<keyword evidence="1 2" id="KW-0378">Hydrolase</keyword>
<organism evidence="2 3">
    <name type="scientific">Imperialibacter roseus</name>
    <dbReference type="NCBI Taxonomy" id="1324217"/>
    <lineage>
        <taxon>Bacteria</taxon>
        <taxon>Pseudomonadati</taxon>
        <taxon>Bacteroidota</taxon>
        <taxon>Cytophagia</taxon>
        <taxon>Cytophagales</taxon>
        <taxon>Flammeovirgaceae</taxon>
        <taxon>Imperialibacter</taxon>
    </lineage>
</organism>
<dbReference type="PANTHER" id="PTHR33988">
    <property type="entry name" value="ENDORIBONUCLEASE MAZF-RELATED"/>
    <property type="match status" value="1"/>
</dbReference>